<proteinExistence type="predicted"/>
<protein>
    <submittedName>
        <fullName evidence="1">Uncharacterized protein</fullName>
    </submittedName>
</protein>
<gene>
    <name evidence="1" type="ORF">AYBTSS11_LOCUS29469</name>
</gene>
<name>A0AA86W3D3_9FABA</name>
<accession>A0AA86W3D3</accession>
<dbReference type="Proteomes" id="UP001189624">
    <property type="component" value="Chromosome 10"/>
</dbReference>
<dbReference type="EMBL" id="OY731407">
    <property type="protein sequence ID" value="CAJ1977316.1"/>
    <property type="molecule type" value="Genomic_DNA"/>
</dbReference>
<sequence>MELYTRDPLRNPKSDMVSDYTINSDVVGTELSTRMSAEIVPRNGNIETKLAMAI</sequence>
<dbReference type="AlphaFoldDB" id="A0AA86W3D3"/>
<evidence type="ECO:0000313" key="2">
    <source>
        <dbReference type="Proteomes" id="UP001189624"/>
    </source>
</evidence>
<dbReference type="Gramene" id="rna-AYBTSS11_LOCUS29469">
    <property type="protein sequence ID" value="CAJ1977316.1"/>
    <property type="gene ID" value="gene-AYBTSS11_LOCUS29469"/>
</dbReference>
<keyword evidence="2" id="KW-1185">Reference proteome</keyword>
<organism evidence="1 2">
    <name type="scientific">Sphenostylis stenocarpa</name>
    <dbReference type="NCBI Taxonomy" id="92480"/>
    <lineage>
        <taxon>Eukaryota</taxon>
        <taxon>Viridiplantae</taxon>
        <taxon>Streptophyta</taxon>
        <taxon>Embryophyta</taxon>
        <taxon>Tracheophyta</taxon>
        <taxon>Spermatophyta</taxon>
        <taxon>Magnoliopsida</taxon>
        <taxon>eudicotyledons</taxon>
        <taxon>Gunneridae</taxon>
        <taxon>Pentapetalae</taxon>
        <taxon>rosids</taxon>
        <taxon>fabids</taxon>
        <taxon>Fabales</taxon>
        <taxon>Fabaceae</taxon>
        <taxon>Papilionoideae</taxon>
        <taxon>50 kb inversion clade</taxon>
        <taxon>NPAAA clade</taxon>
        <taxon>indigoferoid/millettioid clade</taxon>
        <taxon>Phaseoleae</taxon>
        <taxon>Sphenostylis</taxon>
    </lineage>
</organism>
<evidence type="ECO:0000313" key="1">
    <source>
        <dbReference type="EMBL" id="CAJ1977316.1"/>
    </source>
</evidence>
<reference evidence="1" key="1">
    <citation type="submission" date="2023-10" db="EMBL/GenBank/DDBJ databases">
        <authorList>
            <person name="Domelevo Entfellner J.-B."/>
        </authorList>
    </citation>
    <scope>NUCLEOTIDE SEQUENCE</scope>
</reference>